<accession>A0A9R1UZB1</accession>
<keyword evidence="5" id="KW-1185">Reference proteome</keyword>
<dbReference type="Gene3D" id="2.40.50.140">
    <property type="entry name" value="Nucleic acid-binding proteins"/>
    <property type="match status" value="3"/>
</dbReference>
<dbReference type="Proteomes" id="UP000235145">
    <property type="component" value="Unassembled WGS sequence"/>
</dbReference>
<feature type="domain" description="Replication factor A C-terminal" evidence="2">
    <location>
        <begin position="293"/>
        <end position="404"/>
    </location>
</feature>
<dbReference type="Pfam" id="PF14214">
    <property type="entry name" value="Helitron_like_N"/>
    <property type="match status" value="1"/>
</dbReference>
<dbReference type="PANTHER" id="PTHR45786:SF66">
    <property type="entry name" value="HOOK MOTIF PROTEIN, PUTATIVE-RELATED"/>
    <property type="match status" value="1"/>
</dbReference>
<name>A0A9R1UZB1_LACSA</name>
<reference evidence="4 5" key="1">
    <citation type="journal article" date="2017" name="Nat. Commun.">
        <title>Genome assembly with in vitro proximity ligation data and whole-genome triplication in lettuce.</title>
        <authorList>
            <person name="Reyes-Chin-Wo S."/>
            <person name="Wang Z."/>
            <person name="Yang X."/>
            <person name="Kozik A."/>
            <person name="Arikit S."/>
            <person name="Song C."/>
            <person name="Xia L."/>
            <person name="Froenicke L."/>
            <person name="Lavelle D.O."/>
            <person name="Truco M.J."/>
            <person name="Xia R."/>
            <person name="Zhu S."/>
            <person name="Xu C."/>
            <person name="Xu H."/>
            <person name="Xu X."/>
            <person name="Cox K."/>
            <person name="Korf I."/>
            <person name="Meyers B.C."/>
            <person name="Michelmore R.W."/>
        </authorList>
    </citation>
    <scope>NUCLEOTIDE SEQUENCE [LARGE SCALE GENOMIC DNA]</scope>
    <source>
        <strain evidence="5">cv. Salinas</strain>
        <tissue evidence="4">Seedlings</tissue>
    </source>
</reference>
<evidence type="ECO:0000313" key="5">
    <source>
        <dbReference type="Proteomes" id="UP000235145"/>
    </source>
</evidence>
<dbReference type="CDD" id="cd04480">
    <property type="entry name" value="RPA1_DBD_A_like"/>
    <property type="match status" value="1"/>
</dbReference>
<dbReference type="EMBL" id="NBSK02000007">
    <property type="protein sequence ID" value="KAJ0195528.1"/>
    <property type="molecule type" value="Genomic_DNA"/>
</dbReference>
<dbReference type="PANTHER" id="PTHR45786">
    <property type="entry name" value="DNA BINDING PROTEIN-LIKE"/>
    <property type="match status" value="1"/>
</dbReference>
<dbReference type="CDD" id="cd04481">
    <property type="entry name" value="RPA1_DBD_B_like"/>
    <property type="match status" value="1"/>
</dbReference>
<dbReference type="InterPro" id="IPR025476">
    <property type="entry name" value="Helitron_helicase-like"/>
</dbReference>
<evidence type="ECO:0008006" key="6">
    <source>
        <dbReference type="Google" id="ProtNLM"/>
    </source>
</evidence>
<dbReference type="Pfam" id="PF02721">
    <property type="entry name" value="DUF223"/>
    <property type="match status" value="1"/>
</dbReference>
<dbReference type="InterPro" id="IPR012340">
    <property type="entry name" value="NA-bd_OB-fold"/>
</dbReference>
<dbReference type="InterPro" id="IPR013955">
    <property type="entry name" value="Rep_factor-A_C"/>
</dbReference>
<dbReference type="Pfam" id="PF08646">
    <property type="entry name" value="Rep_fac-A_C"/>
    <property type="match status" value="1"/>
</dbReference>
<dbReference type="SUPFAM" id="SSF50249">
    <property type="entry name" value="Nucleic acid-binding proteins"/>
    <property type="match status" value="3"/>
</dbReference>
<proteinExistence type="predicted"/>
<comment type="caution">
    <text evidence="4">The sequence shown here is derived from an EMBL/GenBank/DDBJ whole genome shotgun (WGS) entry which is preliminary data.</text>
</comment>
<feature type="domain" description="Replication protein A 70 kDa DNA-binding subunit B/D first OB fold" evidence="1">
    <location>
        <begin position="5"/>
        <end position="109"/>
    </location>
</feature>
<dbReference type="InterPro" id="IPR003871">
    <property type="entry name" value="RFA1B/D_OB_1st"/>
</dbReference>
<evidence type="ECO:0000259" key="2">
    <source>
        <dbReference type="Pfam" id="PF08646"/>
    </source>
</evidence>
<sequence>MEHITPIKEIDSIKDDFTIKVRIIHLWTQKSKFNAKETYSIEMILMDEEGRKIHASCVKKWFPKFKRYLKEDSSIYVKKPNVAPNTLNFKFANPERKLNFYHDTTVKECENFSGSAHGFDFVDFNTIVSNNILESKSFDIIGHIFEYGRMDTSEEDKSKHKMLLHLQDIEDTKLKVTLWGHNAYYMTEFLANNNSLAPVVVIVQFARVKFINGRPFSSTYFDVSRLFINNDIDEITSYKNKLVSENGQQLSSSGIKMIASKQNTEHDDFLKNHMFSNIDDLFEPLEEKTVIIVGTVKGISQNIRWFYLACSNCYKSAKEKESSTDKVDGSHEVAEIVTYECSNPNCKNTKISVIPRFKIPLRVQDNTGTLTLTLFDQEAKKLFKYTAKELYDKNKKLGISLDLYPMELKVVVDKKLAIKIDITSYNVDNKSNIYGIARLTENANIIDELEKKNLNSQPDNSDSFIIGSSDIASQETKVVKDSFSHIGENLTPCARDNSTATSPTKLFSTPTELKRNLATCIDLDEMENLSTSKTPRLSPPDEQPIPLLVPKKEKHIMKSFNSKKSRKLNSFYLDNISNINLSTISIEQASTTTNVITSANNDQSKEIVHQNENVNPYKSRGKQNSPLQSSSLYINVRTPLSNISNVNVTCRNASTITASSSSIKLSTGCHKLKRKLKDLSPIPLIDLTTDVENIHEVLTDNLIVGISKEYLDHGDQIVVCKTCHAKLWKNESIRGKQKGNTNYSLCCGYGKVQLPDLKKPPPNYEKMFRLTDSKSKNFMKNIRRYNSMFSFTSMGGKIDSSINKGNAPYIFRLGGQNYHSIGSLLPPDGSQPKFSQLYIYDTENENSNRQKCFGGEKHQSTSIDNDIIEYLKVMLDSNNVLVRSYRMVRDVFQKNPQVDVKLRIIGKRDRDGRTYNLPTASEVAALIVGDISDSVQNRDIVVQTKSGFLQRISELHPSYLPLQYPLLFPYGDDGYSVDILHRGVTSTKNKRAKCTMREFFAFRIQDRDHSFSLILNSKRLFQQFLVDAYTMIESERLYYIRRQQHVLRCDSYENLRNQKAQGNTNISNIGQRVILPSSFTGGVRYMLQNYLDAMSLCKWFGYPDLFITFTCNPKWPEVKRFLKDTSLQPEDRPDILCRLFKIKLDAFIKDLRENHIFGIIQAVVYTIEFQKRGLPHSHICLFMHSEYKLPTVEFIDPVISAEIPNRDEDPELYSLVNEFMIHGPCGAENINCPCMVDGKCSKNFPKQFCNHTSVDQNGFPLYRRRNDGHFVEKSGVHLDNRNVVPYNKYLLRRYQAHINVEWCNQGSSIKYLFKYINKGPDRATVVVEQSNNECDNNDTVDEINEYYDCRYPSACEASWRIFTYDAHYRYPSVVRLPFHLPGQQQIIYGEDDDIDDVLDKTSVASSMFTAWMECNAVNSDARKLTYVEFPTKFVWQRGDRIWKPREVRNHLKKSAQ</sequence>
<gene>
    <name evidence="4" type="ORF">LSAT_V11C700387860</name>
</gene>
<protein>
    <recommendedName>
        <fullName evidence="6">Helitron helicase-like domain-containing protein</fullName>
    </recommendedName>
</protein>
<feature type="domain" description="Helitron helicase-like" evidence="3">
    <location>
        <begin position="999"/>
        <end position="1179"/>
    </location>
</feature>
<organism evidence="4 5">
    <name type="scientific">Lactuca sativa</name>
    <name type="common">Garden lettuce</name>
    <dbReference type="NCBI Taxonomy" id="4236"/>
    <lineage>
        <taxon>Eukaryota</taxon>
        <taxon>Viridiplantae</taxon>
        <taxon>Streptophyta</taxon>
        <taxon>Embryophyta</taxon>
        <taxon>Tracheophyta</taxon>
        <taxon>Spermatophyta</taxon>
        <taxon>Magnoliopsida</taxon>
        <taxon>eudicotyledons</taxon>
        <taxon>Gunneridae</taxon>
        <taxon>Pentapetalae</taxon>
        <taxon>asterids</taxon>
        <taxon>campanulids</taxon>
        <taxon>Asterales</taxon>
        <taxon>Asteraceae</taxon>
        <taxon>Cichorioideae</taxon>
        <taxon>Cichorieae</taxon>
        <taxon>Lactucinae</taxon>
        <taxon>Lactuca</taxon>
    </lineage>
</organism>
<evidence type="ECO:0000313" key="4">
    <source>
        <dbReference type="EMBL" id="KAJ0195528.1"/>
    </source>
</evidence>
<evidence type="ECO:0000259" key="3">
    <source>
        <dbReference type="Pfam" id="PF14214"/>
    </source>
</evidence>
<evidence type="ECO:0000259" key="1">
    <source>
        <dbReference type="Pfam" id="PF02721"/>
    </source>
</evidence>